<reference evidence="4 5" key="1">
    <citation type="journal article" date="2010" name="Stand. Genomic Sci.">
        <title>Complete genome sequence of Nocardiopsis dassonvillei type strain (IMRU 509).</title>
        <authorList>
            <person name="Sun H."/>
            <person name="Lapidus A."/>
            <person name="Nolan M."/>
            <person name="Lucas S."/>
            <person name="Del Rio T.G."/>
            <person name="Tice H."/>
            <person name="Cheng J.F."/>
            <person name="Tapia R."/>
            <person name="Han C."/>
            <person name="Goodwin L."/>
            <person name="Pitluck S."/>
            <person name="Pagani I."/>
            <person name="Ivanova N."/>
            <person name="Mavromatis K."/>
            <person name="Mikhailova N."/>
            <person name="Pati A."/>
            <person name="Chen A."/>
            <person name="Palaniappan K."/>
            <person name="Land M."/>
            <person name="Hauser L."/>
            <person name="Chang Y.J."/>
            <person name="Jeffries C.D."/>
            <person name="Djao O.D."/>
            <person name="Rohde M."/>
            <person name="Sikorski J."/>
            <person name="Goker M."/>
            <person name="Woyke T."/>
            <person name="Bristow J."/>
            <person name="Eisen J.A."/>
            <person name="Markowitz V."/>
            <person name="Hugenholtz P."/>
            <person name="Kyrpides N.C."/>
            <person name="Klenk H.P."/>
        </authorList>
    </citation>
    <scope>NUCLEOTIDE SEQUENCE [LARGE SCALE GENOMIC DNA]</scope>
    <source>
        <strain evidence="5">ATCC 23218 / DSM 43111 / CIP 107115 / JCM 7437 / KCTC 9190 / NBRC 14626 / NCTC 10488 / NRRL B-5397 / IMRU 509</strain>
    </source>
</reference>
<dbReference type="Proteomes" id="UP000002219">
    <property type="component" value="Chromosome 1"/>
</dbReference>
<dbReference type="KEGG" id="nda:Ndas_1833"/>
<dbReference type="AlphaFoldDB" id="D7B5J4"/>
<name>D7B5J4_NOCDD</name>
<dbReference type="PANTHER" id="PTHR46268">
    <property type="entry name" value="STRESS RESPONSE PROTEIN NHAX"/>
    <property type="match status" value="1"/>
</dbReference>
<evidence type="ECO:0000256" key="2">
    <source>
        <dbReference type="SAM" id="MobiDB-lite"/>
    </source>
</evidence>
<protein>
    <submittedName>
        <fullName evidence="4">UspA domain protein</fullName>
    </submittedName>
</protein>
<dbReference type="PRINTS" id="PR01438">
    <property type="entry name" value="UNVRSLSTRESS"/>
</dbReference>
<evidence type="ECO:0000313" key="4">
    <source>
        <dbReference type="EMBL" id="ADH67261.1"/>
    </source>
</evidence>
<evidence type="ECO:0000259" key="3">
    <source>
        <dbReference type="Pfam" id="PF00582"/>
    </source>
</evidence>
<dbReference type="InterPro" id="IPR006015">
    <property type="entry name" value="Universal_stress_UspA"/>
</dbReference>
<accession>D7B5J4</accession>
<sequence length="342" mass="35209">MEARPAAVCGTPAPVPGSGPGRTGRDSPGNRERPLREPFLVMMVGDAVVTRPVEVVMERSVLVGVDGSDESLRSVEWAAAEAARRHCRLRTLTALPAPSPDAAFVWPEEEIRASARAVLDLAEERASAAAPGTAVDREVVMDSPGRALLERAGQDGTALVVVGHRGRGGFSGLRVGSVAYRVAAQSSVPVVVVGPRPAADASAEVVVGDDGSARAERVVAEAFEAASTGGGPLRVVRVRESALPFLPPAVASSPRARESGPGDGLALERAVGPLRARYPEVEVRTEVVDGRPVAALTDAARAARLLVVGAGGEHGLTRLALGSAAHGVLHRSPCPVMVVHTG</sequence>
<evidence type="ECO:0000313" key="5">
    <source>
        <dbReference type="Proteomes" id="UP000002219"/>
    </source>
</evidence>
<dbReference type="HOGENOM" id="CLU_049301_2_3_11"/>
<keyword evidence="5" id="KW-1185">Reference proteome</keyword>
<feature type="region of interest" description="Disordered" evidence="2">
    <location>
        <begin position="1"/>
        <end position="33"/>
    </location>
</feature>
<dbReference type="PANTHER" id="PTHR46268:SF6">
    <property type="entry name" value="UNIVERSAL STRESS PROTEIN UP12"/>
    <property type="match status" value="1"/>
</dbReference>
<comment type="similarity">
    <text evidence="1">Belongs to the universal stress protein A family.</text>
</comment>
<proteinExistence type="inferred from homology"/>
<evidence type="ECO:0000256" key="1">
    <source>
        <dbReference type="ARBA" id="ARBA00008791"/>
    </source>
</evidence>
<dbReference type="eggNOG" id="COG0589">
    <property type="taxonomic scope" value="Bacteria"/>
</dbReference>
<dbReference type="Gene3D" id="3.40.50.620">
    <property type="entry name" value="HUPs"/>
    <property type="match status" value="2"/>
</dbReference>
<dbReference type="SUPFAM" id="SSF52402">
    <property type="entry name" value="Adenine nucleotide alpha hydrolases-like"/>
    <property type="match status" value="2"/>
</dbReference>
<dbReference type="CDD" id="cd00293">
    <property type="entry name" value="USP-like"/>
    <property type="match status" value="1"/>
</dbReference>
<feature type="compositionally biased region" description="Basic and acidic residues" evidence="2">
    <location>
        <begin position="23"/>
        <end position="33"/>
    </location>
</feature>
<dbReference type="Pfam" id="PF00582">
    <property type="entry name" value="Usp"/>
    <property type="match status" value="2"/>
</dbReference>
<dbReference type="InterPro" id="IPR006016">
    <property type="entry name" value="UspA"/>
</dbReference>
<feature type="domain" description="UspA" evidence="3">
    <location>
        <begin position="59"/>
        <end position="193"/>
    </location>
</feature>
<organism evidence="4 5">
    <name type="scientific">Nocardiopsis dassonvillei (strain ATCC 23218 / DSM 43111 / CIP 107115 / JCM 7437 / KCTC 9190 / NBRC 14626 / NCTC 10488 / NRRL B-5397 / IMRU 509)</name>
    <name type="common">Actinomadura dassonvillei</name>
    <dbReference type="NCBI Taxonomy" id="446468"/>
    <lineage>
        <taxon>Bacteria</taxon>
        <taxon>Bacillati</taxon>
        <taxon>Actinomycetota</taxon>
        <taxon>Actinomycetes</taxon>
        <taxon>Streptosporangiales</taxon>
        <taxon>Nocardiopsidaceae</taxon>
        <taxon>Nocardiopsis</taxon>
    </lineage>
</organism>
<dbReference type="EMBL" id="CP002040">
    <property type="protein sequence ID" value="ADH67261.1"/>
    <property type="molecule type" value="Genomic_DNA"/>
</dbReference>
<dbReference type="InterPro" id="IPR014729">
    <property type="entry name" value="Rossmann-like_a/b/a_fold"/>
</dbReference>
<feature type="domain" description="UspA" evidence="3">
    <location>
        <begin position="205"/>
        <end position="340"/>
    </location>
</feature>
<gene>
    <name evidence="4" type="ordered locus">Ndas_1833</name>
</gene>